<dbReference type="Gene3D" id="3.40.50.150">
    <property type="entry name" value="Vaccinia Virus protein VP39"/>
    <property type="match status" value="1"/>
</dbReference>
<evidence type="ECO:0000259" key="10">
    <source>
        <dbReference type="PROSITE" id="PS51559"/>
    </source>
</evidence>
<evidence type="ECO:0000256" key="3">
    <source>
        <dbReference type="ARBA" id="ARBA00022490"/>
    </source>
</evidence>
<dbReference type="Proteomes" id="UP001166286">
    <property type="component" value="Unassembled WGS sequence"/>
</dbReference>
<evidence type="ECO:0000313" key="11">
    <source>
        <dbReference type="EMBL" id="KAK0515345.1"/>
    </source>
</evidence>
<feature type="region of interest" description="Disordered" evidence="9">
    <location>
        <begin position="163"/>
        <end position="218"/>
    </location>
</feature>
<dbReference type="AlphaFoldDB" id="A0AA39R7R2"/>
<comment type="subcellular location">
    <subcellularLocation>
        <location evidence="8">Cytoplasm</location>
    </subcellularLocation>
    <subcellularLocation>
        <location evidence="8">Nucleus</location>
    </subcellularLocation>
</comment>
<dbReference type="PANTHER" id="PTHR32379">
    <property type="entry name" value="GUANIDINOACETATE N-METHYLTRANSFERASE"/>
    <property type="match status" value="1"/>
</dbReference>
<comment type="caution">
    <text evidence="11">The sequence shown here is derived from an EMBL/GenBank/DDBJ whole genome shotgun (WGS) entry which is preliminary data.</text>
</comment>
<dbReference type="SUPFAM" id="SSF53335">
    <property type="entry name" value="S-adenosyl-L-methionine-dependent methyltransferases"/>
    <property type="match status" value="1"/>
</dbReference>
<comment type="similarity">
    <text evidence="8">Belongs to the class I-like SAM-binding methyltransferase superfamily. RMT2 methyltransferase family.</text>
</comment>
<dbReference type="PANTHER" id="PTHR32379:SF1">
    <property type="entry name" value="GUANIDINOACETATE N-METHYLTRANSFERASE"/>
    <property type="match status" value="1"/>
</dbReference>
<organism evidence="11 12">
    <name type="scientific">Cladonia borealis</name>
    <dbReference type="NCBI Taxonomy" id="184061"/>
    <lineage>
        <taxon>Eukaryota</taxon>
        <taxon>Fungi</taxon>
        <taxon>Dikarya</taxon>
        <taxon>Ascomycota</taxon>
        <taxon>Pezizomycotina</taxon>
        <taxon>Lecanoromycetes</taxon>
        <taxon>OSLEUM clade</taxon>
        <taxon>Lecanoromycetidae</taxon>
        <taxon>Lecanorales</taxon>
        <taxon>Lecanorineae</taxon>
        <taxon>Cladoniaceae</taxon>
        <taxon>Cladonia</taxon>
    </lineage>
</organism>
<dbReference type="InterPro" id="IPR029063">
    <property type="entry name" value="SAM-dependent_MTases_sf"/>
</dbReference>
<keyword evidence="6" id="KW-0949">S-adenosyl-L-methionine</keyword>
<evidence type="ECO:0000256" key="5">
    <source>
        <dbReference type="ARBA" id="ARBA00022679"/>
    </source>
</evidence>
<evidence type="ECO:0000256" key="6">
    <source>
        <dbReference type="ARBA" id="ARBA00022691"/>
    </source>
</evidence>
<comment type="subunit">
    <text evidence="2 8">Monomer.</text>
</comment>
<keyword evidence="3 8" id="KW-0963">Cytoplasm</keyword>
<accession>A0AA39R7R2</accession>
<dbReference type="InterPro" id="IPR051038">
    <property type="entry name" value="RMT2/GAMT_Mtase"/>
</dbReference>
<comment type="function">
    <text evidence="1 8">S-adenosyl-L-methionine-dependent protein-arginine N-methyltransferase that methylates the delta-nitrogen atom of arginine residues to form N5-methylarginine (type IV) in target proteins. Monomethylates ribosomal protein L12.</text>
</comment>
<evidence type="ECO:0000256" key="8">
    <source>
        <dbReference type="PIRNR" id="PIRNR038148"/>
    </source>
</evidence>
<evidence type="ECO:0000256" key="9">
    <source>
        <dbReference type="SAM" id="MobiDB-lite"/>
    </source>
</evidence>
<evidence type="ECO:0000256" key="7">
    <source>
        <dbReference type="ARBA" id="ARBA00023242"/>
    </source>
</evidence>
<dbReference type="SUPFAM" id="SSF48403">
    <property type="entry name" value="Ankyrin repeat"/>
    <property type="match status" value="1"/>
</dbReference>
<protein>
    <recommendedName>
        <fullName evidence="8">Arginine N-methyltransferase 2</fullName>
        <ecNumber evidence="8">2.1.1.-</ecNumber>
    </recommendedName>
</protein>
<feature type="region of interest" description="Disordered" evidence="9">
    <location>
        <begin position="59"/>
        <end position="99"/>
    </location>
</feature>
<dbReference type="InterPro" id="IPR026480">
    <property type="entry name" value="RMT2_dom"/>
</dbReference>
<dbReference type="EMBL" id="JAFEKC020000004">
    <property type="protein sequence ID" value="KAK0515345.1"/>
    <property type="molecule type" value="Genomic_DNA"/>
</dbReference>
<dbReference type="GO" id="GO:0005634">
    <property type="term" value="C:nucleus"/>
    <property type="evidence" value="ECO:0007669"/>
    <property type="project" value="UniProtKB-SubCell"/>
</dbReference>
<proteinExistence type="inferred from homology"/>
<dbReference type="GO" id="GO:0019702">
    <property type="term" value="F:protein arginine N5-methyltransferase activity"/>
    <property type="evidence" value="ECO:0007669"/>
    <property type="project" value="TreeGrafter"/>
</dbReference>
<sequence>MEDVAFTESDTDIQAQLILLAASHHNLESLRTLLHTGSASVQDPETGFTPLHAAIAACDPSSESSSQVQHGSAADTAPNGHINGNTNGGQHESEEPEMEAAVKTVKLLLQNGAIWNDVDKNNETPGCVALRLGLQALYKIMVDAGVRAEILLSRLDEYEQLADTGDSEDDFEDGLEAQGGQEATSKVAEQQEINSHTETTPIGLATSDPDLSPEPKNEDYLQSTLRFQDGRILDNDNNGVMMAWETNIMKRTADLLVPKPEVRVLNIGHGMGIIDTFFQEKAPSSHHIIEAHPGVLARMKEDGWYNKPYVTIHEGRWQDMVPKIMEQGILFDAIYFDTFAEDYKALRDFFSDSVLGLLEDKGKWGFFNGLGADRQICYDVYRKVLEMDLFEAGFDTEWETIEVPKMDEAEWDGVKRRYWTLGEYKLPICEFIG</sequence>
<dbReference type="EC" id="2.1.1.-" evidence="8"/>
<dbReference type="PROSITE" id="PS51559">
    <property type="entry name" value="SAM_RMT2"/>
    <property type="match status" value="1"/>
</dbReference>
<dbReference type="InterPro" id="IPR036770">
    <property type="entry name" value="Ankyrin_rpt-contain_sf"/>
</dbReference>
<keyword evidence="5 8" id="KW-0808">Transferase</keyword>
<dbReference type="GO" id="GO:0032259">
    <property type="term" value="P:methylation"/>
    <property type="evidence" value="ECO:0007669"/>
    <property type="project" value="UniProtKB-KW"/>
</dbReference>
<keyword evidence="12" id="KW-1185">Reference proteome</keyword>
<feature type="domain" description="RMT2" evidence="10">
    <location>
        <begin position="211"/>
        <end position="433"/>
    </location>
</feature>
<evidence type="ECO:0000313" key="12">
    <source>
        <dbReference type="Proteomes" id="UP001166286"/>
    </source>
</evidence>
<dbReference type="InterPro" id="IPR017408">
    <property type="entry name" value="Arginine_N-MeTrfase_2"/>
</dbReference>
<evidence type="ECO:0000256" key="1">
    <source>
        <dbReference type="ARBA" id="ARBA00002207"/>
    </source>
</evidence>
<dbReference type="Gene3D" id="1.25.40.20">
    <property type="entry name" value="Ankyrin repeat-containing domain"/>
    <property type="match status" value="1"/>
</dbReference>
<dbReference type="PIRSF" id="PIRSF038148">
    <property type="entry name" value="Arginine_N-mtfrase-2"/>
    <property type="match status" value="1"/>
</dbReference>
<keyword evidence="7 8" id="KW-0539">Nucleus</keyword>
<dbReference type="FunFam" id="3.40.50.150:FF:000135">
    <property type="entry name" value="Arginine N-methyltransferase 2"/>
    <property type="match status" value="1"/>
</dbReference>
<evidence type="ECO:0000256" key="4">
    <source>
        <dbReference type="ARBA" id="ARBA00022603"/>
    </source>
</evidence>
<gene>
    <name evidence="11" type="ORF">JMJ35_002724</name>
</gene>
<reference evidence="11" key="1">
    <citation type="submission" date="2023-03" db="EMBL/GenBank/DDBJ databases">
        <title>Complete genome of Cladonia borealis.</title>
        <authorList>
            <person name="Park H."/>
        </authorList>
    </citation>
    <scope>NUCLEOTIDE SEQUENCE</scope>
    <source>
        <strain evidence="11">ANT050790</strain>
    </source>
</reference>
<dbReference type="GO" id="GO:0005737">
    <property type="term" value="C:cytoplasm"/>
    <property type="evidence" value="ECO:0007669"/>
    <property type="project" value="UniProtKB-SubCell"/>
</dbReference>
<feature type="compositionally biased region" description="Acidic residues" evidence="9">
    <location>
        <begin position="165"/>
        <end position="175"/>
    </location>
</feature>
<keyword evidence="4 8" id="KW-0489">Methyltransferase</keyword>
<evidence type="ECO:0000256" key="2">
    <source>
        <dbReference type="ARBA" id="ARBA00011245"/>
    </source>
</evidence>
<feature type="compositionally biased region" description="Polar residues" evidence="9">
    <location>
        <begin position="181"/>
        <end position="200"/>
    </location>
</feature>
<name>A0AA39R7R2_9LECA</name>